<dbReference type="InterPro" id="IPR027444">
    <property type="entry name" value="H-NS_C_dom"/>
</dbReference>
<evidence type="ECO:0000256" key="5">
    <source>
        <dbReference type="SAM" id="Coils"/>
    </source>
</evidence>
<feature type="region of interest" description="Disordered" evidence="6">
    <location>
        <begin position="55"/>
        <end position="87"/>
    </location>
</feature>
<keyword evidence="5" id="KW-0175">Coiled coil</keyword>
<keyword evidence="9" id="KW-1185">Reference proteome</keyword>
<reference evidence="8 9" key="1">
    <citation type="submission" date="2022-01" db="EMBL/GenBank/DDBJ databases">
        <title>Octadecabacter sp. nov., isolated from a marine alga.</title>
        <authorList>
            <person name="Jin M.S."/>
            <person name="Kim H.M."/>
            <person name="Han D.M."/>
            <person name="Jung J.J."/>
            <person name="Jeon C.O."/>
        </authorList>
    </citation>
    <scope>NUCLEOTIDE SEQUENCE [LARGE SCALE GENOMIC DNA]</scope>
    <source>
        <strain evidence="8 9">G9-8</strain>
    </source>
</reference>
<sequence length="107" mass="11779">MKFDLKIMTRKELEKLGADVEKALEKLRKKDLKKVRAEMEKLAAAHGVSLEDVVGGQAPAKKAPKAKSAPKYANPDDKSQTWTGKGRQPVWYKSAIEAGKSPESMAI</sequence>
<dbReference type="SMART" id="SM00528">
    <property type="entry name" value="HNS"/>
    <property type="match status" value="1"/>
</dbReference>
<evidence type="ECO:0000256" key="1">
    <source>
        <dbReference type="ARBA" id="ARBA00004453"/>
    </source>
</evidence>
<dbReference type="Gene3D" id="4.10.430.10">
    <property type="entry name" value="Histone-like protein H-NS, C-terminal domain"/>
    <property type="match status" value="1"/>
</dbReference>
<accession>A0ABS9CRW1</accession>
<evidence type="ECO:0000256" key="3">
    <source>
        <dbReference type="ARBA" id="ARBA00022490"/>
    </source>
</evidence>
<evidence type="ECO:0000256" key="6">
    <source>
        <dbReference type="SAM" id="MobiDB-lite"/>
    </source>
</evidence>
<dbReference type="InterPro" id="IPR037150">
    <property type="entry name" value="H-NS_C_dom_sf"/>
</dbReference>
<comment type="subcellular location">
    <subcellularLocation>
        <location evidence="1">Cytoplasm</location>
        <location evidence="1">Nucleoid</location>
    </subcellularLocation>
</comment>
<comment type="similarity">
    <text evidence="2">Belongs to the histone-like protein H-NS family.</text>
</comment>
<feature type="coiled-coil region" evidence="5">
    <location>
        <begin position="10"/>
        <end position="40"/>
    </location>
</feature>
<dbReference type="SUPFAM" id="SSF81273">
    <property type="entry name" value="H-NS histone-like proteins"/>
    <property type="match status" value="1"/>
</dbReference>
<evidence type="ECO:0000313" key="9">
    <source>
        <dbReference type="Proteomes" id="UP001200557"/>
    </source>
</evidence>
<dbReference type="Proteomes" id="UP001200557">
    <property type="component" value="Unassembled WGS sequence"/>
</dbReference>
<protein>
    <submittedName>
        <fullName evidence="8">H-NS histone family protein</fullName>
    </submittedName>
</protein>
<evidence type="ECO:0000256" key="2">
    <source>
        <dbReference type="ARBA" id="ARBA00010610"/>
    </source>
</evidence>
<feature type="domain" description="DNA-binding protein H-NS-like C-terminal" evidence="7">
    <location>
        <begin position="62"/>
        <end position="107"/>
    </location>
</feature>
<evidence type="ECO:0000313" key="8">
    <source>
        <dbReference type="EMBL" id="MCF2869604.1"/>
    </source>
</evidence>
<keyword evidence="3" id="KW-0963">Cytoplasm</keyword>
<keyword evidence="4" id="KW-0238">DNA-binding</keyword>
<dbReference type="PANTHER" id="PTHR38097">
    <property type="match status" value="1"/>
</dbReference>
<dbReference type="Pfam" id="PF00816">
    <property type="entry name" value="Histone_HNS"/>
    <property type="match status" value="1"/>
</dbReference>
<dbReference type="RefSeq" id="WP_235223736.1">
    <property type="nucleotide sequence ID" value="NZ_JAKGAQ010000001.1"/>
</dbReference>
<gene>
    <name evidence="8" type="ORF">L0664_00875</name>
</gene>
<evidence type="ECO:0000259" key="7">
    <source>
        <dbReference type="SMART" id="SM00528"/>
    </source>
</evidence>
<organism evidence="8 9">
    <name type="scientific">Octadecabacter dasysiphoniae</name>
    <dbReference type="NCBI Taxonomy" id="2909341"/>
    <lineage>
        <taxon>Bacteria</taxon>
        <taxon>Pseudomonadati</taxon>
        <taxon>Pseudomonadota</taxon>
        <taxon>Alphaproteobacteria</taxon>
        <taxon>Rhodobacterales</taxon>
        <taxon>Roseobacteraceae</taxon>
        <taxon>Octadecabacter</taxon>
    </lineage>
</organism>
<dbReference type="EMBL" id="JAKGAQ010000001">
    <property type="protein sequence ID" value="MCF2869604.1"/>
    <property type="molecule type" value="Genomic_DNA"/>
</dbReference>
<proteinExistence type="inferred from homology"/>
<feature type="compositionally biased region" description="Low complexity" evidence="6">
    <location>
        <begin position="58"/>
        <end position="71"/>
    </location>
</feature>
<name>A0ABS9CRW1_9RHOB</name>
<comment type="caution">
    <text evidence="8">The sequence shown here is derived from an EMBL/GenBank/DDBJ whole genome shotgun (WGS) entry which is preliminary data.</text>
</comment>
<dbReference type="PANTHER" id="PTHR38097:SF2">
    <property type="entry name" value="DNA-BINDING PROTEIN STPA"/>
    <property type="match status" value="1"/>
</dbReference>
<evidence type="ECO:0000256" key="4">
    <source>
        <dbReference type="ARBA" id="ARBA00023125"/>
    </source>
</evidence>